<organism evidence="1 2">
    <name type="scientific">Burkholderia glumae</name>
    <name type="common">Pseudomonas glumae</name>
    <dbReference type="NCBI Taxonomy" id="337"/>
    <lineage>
        <taxon>Bacteria</taxon>
        <taxon>Pseudomonadati</taxon>
        <taxon>Pseudomonadota</taxon>
        <taxon>Betaproteobacteria</taxon>
        <taxon>Burkholderiales</taxon>
        <taxon>Burkholderiaceae</taxon>
        <taxon>Burkholderia</taxon>
    </lineage>
</organism>
<gene>
    <name evidence="1" type="ORF">NFI99_27810</name>
</gene>
<protein>
    <submittedName>
        <fullName evidence="1">Uncharacterized protein</fullName>
    </submittedName>
</protein>
<evidence type="ECO:0000313" key="2">
    <source>
        <dbReference type="Proteomes" id="UP001056386"/>
    </source>
</evidence>
<accession>A0ABY5BHS9</accession>
<dbReference type="EMBL" id="CP099587">
    <property type="protein sequence ID" value="USS45387.1"/>
    <property type="molecule type" value="Genomic_DNA"/>
</dbReference>
<dbReference type="Proteomes" id="UP001056386">
    <property type="component" value="Chromosome 1"/>
</dbReference>
<evidence type="ECO:0000313" key="1">
    <source>
        <dbReference type="EMBL" id="USS45387.1"/>
    </source>
</evidence>
<sequence>MAVGARIRNNQNVIQIDERYKNLALWQRGSTFAQQSSNYGDPVKFVAMITVPYHPTALFGYRMVGYACSLWRTLINSDGTVTYQVICQTNAAPVEWIVFADPGLLTPTGHVGLRIKNPADGTVSFDSRLPYMRVLATAAVGNAFHSGGPGPGTVMFDQTFAGKDVFLVQNTTAKQLDVHQVTQPGQPIVTQIIYSNTNFYWRSQSSVWGRIDQIYAAQIQNPPIQYNSAFYSWMSVFFLDCTNF</sequence>
<proteinExistence type="predicted"/>
<keyword evidence="2" id="KW-1185">Reference proteome</keyword>
<dbReference type="RefSeq" id="WP_251107337.1">
    <property type="nucleotide sequence ID" value="NZ_CP033666.1"/>
</dbReference>
<reference evidence="1" key="1">
    <citation type="submission" date="2022-06" db="EMBL/GenBank/DDBJ databases">
        <title>Draft genome sequence of Burkholderia glumae strain GR20004 isolated from rice panicle showing bacterial panicle blight.</title>
        <authorList>
            <person name="Choi S.Y."/>
            <person name="Lee Y.H."/>
        </authorList>
    </citation>
    <scope>NUCLEOTIDE SEQUENCE</scope>
    <source>
        <strain evidence="1">GR20004</strain>
    </source>
</reference>
<name>A0ABY5BHS9_BURGL</name>